<protein>
    <submittedName>
        <fullName evidence="1">Uncharacterized protein</fullName>
    </submittedName>
</protein>
<reference evidence="1" key="2">
    <citation type="submission" date="2020-11" db="EMBL/GenBank/DDBJ databases">
        <authorList>
            <person name="McCartney M.A."/>
            <person name="Auch B."/>
            <person name="Kono T."/>
            <person name="Mallez S."/>
            <person name="Becker A."/>
            <person name="Gohl D.M."/>
            <person name="Silverstein K.A.T."/>
            <person name="Koren S."/>
            <person name="Bechman K.B."/>
            <person name="Herman A."/>
            <person name="Abrahante J.E."/>
            <person name="Garbe J."/>
        </authorList>
    </citation>
    <scope>NUCLEOTIDE SEQUENCE</scope>
    <source>
        <strain evidence="1">Duluth1</strain>
        <tissue evidence="1">Whole animal</tissue>
    </source>
</reference>
<proteinExistence type="predicted"/>
<dbReference type="AlphaFoldDB" id="A0A9D4FLP9"/>
<sequence>MCAWNNHYCWPGTCSTTGLTMDCQCANGFVKRSTVDYGSINAGETTCQPNTPPDILTCDTVAVGPNGEKKRAMSTSHSTACQYLADMYGNYQPSTMEFIMSSEFSVTISLSKPSFIEEEKFGISDTTITIKVQDVTGNCFFKPCT</sequence>
<reference evidence="1" key="1">
    <citation type="journal article" date="2019" name="bioRxiv">
        <title>The Genome of the Zebra Mussel, Dreissena polymorpha: A Resource for Invasive Species Research.</title>
        <authorList>
            <person name="McCartney M.A."/>
            <person name="Auch B."/>
            <person name="Kono T."/>
            <person name="Mallez S."/>
            <person name="Zhang Y."/>
            <person name="Obille A."/>
            <person name="Becker A."/>
            <person name="Abrahante J.E."/>
            <person name="Garbe J."/>
            <person name="Badalamenti J.P."/>
            <person name="Herman A."/>
            <person name="Mangelson H."/>
            <person name="Liachko I."/>
            <person name="Sullivan S."/>
            <person name="Sone E.D."/>
            <person name="Koren S."/>
            <person name="Silverstein K.A.T."/>
            <person name="Beckman K.B."/>
            <person name="Gohl D.M."/>
        </authorList>
    </citation>
    <scope>NUCLEOTIDE SEQUENCE</scope>
    <source>
        <strain evidence="1">Duluth1</strain>
        <tissue evidence="1">Whole animal</tissue>
    </source>
</reference>
<dbReference type="Proteomes" id="UP000828390">
    <property type="component" value="Unassembled WGS sequence"/>
</dbReference>
<gene>
    <name evidence="1" type="ORF">DPMN_153123</name>
</gene>
<evidence type="ECO:0000313" key="2">
    <source>
        <dbReference type="Proteomes" id="UP000828390"/>
    </source>
</evidence>
<accession>A0A9D4FLP9</accession>
<dbReference type="EMBL" id="JAIWYP010000007">
    <property type="protein sequence ID" value="KAH3799513.1"/>
    <property type="molecule type" value="Genomic_DNA"/>
</dbReference>
<evidence type="ECO:0000313" key="1">
    <source>
        <dbReference type="EMBL" id="KAH3799513.1"/>
    </source>
</evidence>
<comment type="caution">
    <text evidence="1">The sequence shown here is derived from an EMBL/GenBank/DDBJ whole genome shotgun (WGS) entry which is preliminary data.</text>
</comment>
<organism evidence="1 2">
    <name type="scientific">Dreissena polymorpha</name>
    <name type="common">Zebra mussel</name>
    <name type="synonym">Mytilus polymorpha</name>
    <dbReference type="NCBI Taxonomy" id="45954"/>
    <lineage>
        <taxon>Eukaryota</taxon>
        <taxon>Metazoa</taxon>
        <taxon>Spiralia</taxon>
        <taxon>Lophotrochozoa</taxon>
        <taxon>Mollusca</taxon>
        <taxon>Bivalvia</taxon>
        <taxon>Autobranchia</taxon>
        <taxon>Heteroconchia</taxon>
        <taxon>Euheterodonta</taxon>
        <taxon>Imparidentia</taxon>
        <taxon>Neoheterodontei</taxon>
        <taxon>Myida</taxon>
        <taxon>Dreissenoidea</taxon>
        <taxon>Dreissenidae</taxon>
        <taxon>Dreissena</taxon>
    </lineage>
</organism>
<name>A0A9D4FLP9_DREPO</name>
<keyword evidence="2" id="KW-1185">Reference proteome</keyword>